<feature type="region of interest" description="Disordered" evidence="12">
    <location>
        <begin position="875"/>
        <end position="968"/>
    </location>
</feature>
<dbReference type="SUPFAM" id="SSF56112">
    <property type="entry name" value="Protein kinase-like (PK-like)"/>
    <property type="match status" value="1"/>
</dbReference>
<feature type="binding site" evidence="10">
    <location>
        <position position="35"/>
    </location>
    <ligand>
        <name>ATP</name>
        <dbReference type="ChEBI" id="CHEBI:30616"/>
    </ligand>
</feature>
<keyword evidence="4" id="KW-0808">Transferase</keyword>
<keyword evidence="11" id="KW-0175">Coiled coil</keyword>
<feature type="region of interest" description="Disordered" evidence="12">
    <location>
        <begin position="796"/>
        <end position="824"/>
    </location>
</feature>
<sequence length="1154" mass="129635">MNATPYSIIRPIGGGSFGQVFLCQHKKEKQLYVLKKIRLQMMDEKEQESTEMEVRLLSNLRHPNIVGYKESFIMLDTGDDLGGEGGMKSDLPPREDLVLCIVMEYCEHGDLYTLLKRREAKNKGTYSETKVVEWFIQVVLALHFLHERRILHRDLKTQNIFLAGRGSKRPDDDSAGNFALKIGDFGIAKVLDSTRDLAMTQIGTPYYMSPELFKNRPYDFKSDVWALGCILFEMLTFKHAFDAQSINGLAFKILKGKFEPLPASTSEEMKQLVSALLCTNANHRPTLREIFHIPFIRKRIPSVVRTVVSACLPEIAALAQMALFEQLDRLGLASLLVEAPHRSLQTHMPPISEEMARKRRLQIQKIEQKRGHTQEYLRQLEDTAIKLKRRYGIKASLSGEKRIQAAPSHPPLPPEHKSLRVDRKKIAEPAERGRSDQSKSPGKPKAGSKSVTVSPRIGRLRGRDGDVREAEKKTKSGERIPDSVGIEEDDEIQKANENLRAVHQEIEETERRVAELSEAFVELQRMRSQDLLPPDKLPQRRTPPDVRSSPSSPPLSARDSTADESTPPLSAREASEPPSAMSHKERVMAERRRRQEEATREFEREAQRIREENLLRIQAQKSRHTWYRSSDAMRSAMGVSTPHHGSSQLDTIPENGATIDQLEQRKESPRTREAQQDPLPSPKPAPRSSSRAADDTADKPSQAVDSPKSPRRKYHFIGRKTNSGRASLRVSAAHSLSSTQGVFPTHQPLERDASFEHPSRGPSPPPDLALPPVGGRRRIGGYVWDRDEEQEIERLIQEDETEREVSGAEEEGVSDLSDSEDGEVDVRALKADGAKRHLAHLKREIDRCKMQIYKQEVALETLRFPLAGNAPIQPAALPRIMDDRSRPPLPPASERKQPARRVDDSHERQSDRETSVERAKGRKEKHSPPPIRSRPPRPAVETRTRNAAEVRRKPSFSCSPPSPKGGLLRDRLLEESPIVSVHPFEPQTPDNQAAAAASAVTGRGRAIKATANRLAGGSVPKQRHKPVASLAKVPEPTAAGQLDSHRSHGEERAVPSPKEEAVGFLTKQIQMLKRRCRDGLGRETFDLGMAYLRQVRKRDVPKSHRGGPTASEDIVRRELITLFGGERRIGFWALMDQLLHLEETLAAAAVCQEA</sequence>
<feature type="compositionally biased region" description="Basic and acidic residues" evidence="12">
    <location>
        <begin position="414"/>
        <end position="437"/>
    </location>
</feature>
<feature type="compositionally biased region" description="Basic and acidic residues" evidence="12">
    <location>
        <begin position="893"/>
        <end position="919"/>
    </location>
</feature>
<dbReference type="InterPro" id="IPR000719">
    <property type="entry name" value="Prot_kinase_dom"/>
</dbReference>
<feature type="compositionally biased region" description="Basic and acidic residues" evidence="12">
    <location>
        <begin position="1043"/>
        <end position="1059"/>
    </location>
</feature>
<comment type="catalytic activity">
    <reaction evidence="9">
        <text>L-seryl-[protein] + ATP = O-phospho-L-seryl-[protein] + ADP + H(+)</text>
        <dbReference type="Rhea" id="RHEA:17989"/>
        <dbReference type="Rhea" id="RHEA-COMP:9863"/>
        <dbReference type="Rhea" id="RHEA-COMP:11604"/>
        <dbReference type="ChEBI" id="CHEBI:15378"/>
        <dbReference type="ChEBI" id="CHEBI:29999"/>
        <dbReference type="ChEBI" id="CHEBI:30616"/>
        <dbReference type="ChEBI" id="CHEBI:83421"/>
        <dbReference type="ChEBI" id="CHEBI:456216"/>
        <dbReference type="EC" id="2.7.11.1"/>
    </reaction>
</comment>
<accession>A0A0G4FRQ7</accession>
<dbReference type="GO" id="GO:0005524">
    <property type="term" value="F:ATP binding"/>
    <property type="evidence" value="ECO:0007669"/>
    <property type="project" value="UniProtKB-UniRule"/>
</dbReference>
<evidence type="ECO:0000256" key="9">
    <source>
        <dbReference type="ARBA" id="ARBA00048679"/>
    </source>
</evidence>
<dbReference type="OrthoDB" id="248923at2759"/>
<dbReference type="Gene3D" id="3.30.200.20">
    <property type="entry name" value="Phosphorylase Kinase, domain 1"/>
    <property type="match status" value="1"/>
</dbReference>
<gene>
    <name evidence="14" type="ORF">Vbra_21633</name>
</gene>
<dbReference type="InterPro" id="IPR011009">
    <property type="entry name" value="Kinase-like_dom_sf"/>
</dbReference>
<dbReference type="PANTHER" id="PTHR44899">
    <property type="entry name" value="CAMK FAMILY PROTEIN KINASE"/>
    <property type="match status" value="1"/>
</dbReference>
<evidence type="ECO:0000256" key="6">
    <source>
        <dbReference type="ARBA" id="ARBA00022777"/>
    </source>
</evidence>
<organism evidence="14 15">
    <name type="scientific">Vitrella brassicaformis (strain CCMP3155)</name>
    <dbReference type="NCBI Taxonomy" id="1169540"/>
    <lineage>
        <taxon>Eukaryota</taxon>
        <taxon>Sar</taxon>
        <taxon>Alveolata</taxon>
        <taxon>Colpodellida</taxon>
        <taxon>Vitrellaceae</taxon>
        <taxon>Vitrella</taxon>
    </lineage>
</organism>
<dbReference type="InterPro" id="IPR008271">
    <property type="entry name" value="Ser/Thr_kinase_AS"/>
</dbReference>
<evidence type="ECO:0000256" key="8">
    <source>
        <dbReference type="ARBA" id="ARBA00047899"/>
    </source>
</evidence>
<feature type="compositionally biased region" description="Pro residues" evidence="12">
    <location>
        <begin position="928"/>
        <end position="938"/>
    </location>
</feature>
<dbReference type="OMA" id="SEERPIC"/>
<evidence type="ECO:0000313" key="14">
    <source>
        <dbReference type="EMBL" id="CEM17350.1"/>
    </source>
</evidence>
<feature type="compositionally biased region" description="Low complexity" evidence="12">
    <location>
        <begin position="438"/>
        <end position="450"/>
    </location>
</feature>
<dbReference type="EMBL" id="CDMY01000488">
    <property type="protein sequence ID" value="CEM17350.1"/>
    <property type="molecule type" value="Genomic_DNA"/>
</dbReference>
<feature type="compositionally biased region" description="Basic residues" evidence="12">
    <location>
        <begin position="709"/>
        <end position="718"/>
    </location>
</feature>
<reference evidence="14 15" key="1">
    <citation type="submission" date="2014-11" db="EMBL/GenBank/DDBJ databases">
        <authorList>
            <person name="Zhu J."/>
            <person name="Qi W."/>
            <person name="Song R."/>
        </authorList>
    </citation>
    <scope>NUCLEOTIDE SEQUENCE [LARGE SCALE GENOMIC DNA]</scope>
</reference>
<dbReference type="Gene3D" id="1.10.510.10">
    <property type="entry name" value="Transferase(Phosphotransferase) domain 1"/>
    <property type="match status" value="1"/>
</dbReference>
<dbReference type="GO" id="GO:0004674">
    <property type="term" value="F:protein serine/threonine kinase activity"/>
    <property type="evidence" value="ECO:0007669"/>
    <property type="project" value="UniProtKB-KW"/>
</dbReference>
<name>A0A0G4FRQ7_VITBC</name>
<dbReference type="CDD" id="cd08215">
    <property type="entry name" value="STKc_Nek"/>
    <property type="match status" value="1"/>
</dbReference>
<feature type="compositionally biased region" description="Basic and acidic residues" evidence="12">
    <location>
        <begin position="940"/>
        <end position="952"/>
    </location>
</feature>
<dbReference type="PANTHER" id="PTHR44899:SF3">
    <property type="entry name" value="SERINE_THREONINE-PROTEIN KINASE NEK1"/>
    <property type="match status" value="1"/>
</dbReference>
<evidence type="ECO:0000256" key="12">
    <source>
        <dbReference type="SAM" id="MobiDB-lite"/>
    </source>
</evidence>
<dbReference type="PROSITE" id="PS50011">
    <property type="entry name" value="PROTEIN_KINASE_DOM"/>
    <property type="match status" value="1"/>
</dbReference>
<dbReference type="Proteomes" id="UP000041254">
    <property type="component" value="Unassembled WGS sequence"/>
</dbReference>
<feature type="compositionally biased region" description="Basic and acidic residues" evidence="12">
    <location>
        <begin position="461"/>
        <end position="481"/>
    </location>
</feature>
<evidence type="ECO:0000256" key="3">
    <source>
        <dbReference type="ARBA" id="ARBA00022527"/>
    </source>
</evidence>
<feature type="region of interest" description="Disordered" evidence="12">
    <location>
        <begin position="398"/>
        <end position="492"/>
    </location>
</feature>
<evidence type="ECO:0000256" key="7">
    <source>
        <dbReference type="ARBA" id="ARBA00022840"/>
    </source>
</evidence>
<protein>
    <recommendedName>
        <fullName evidence="2">non-specific serine/threonine protein kinase</fullName>
        <ecNumber evidence="2">2.7.11.1</ecNumber>
    </recommendedName>
</protein>
<evidence type="ECO:0000256" key="2">
    <source>
        <dbReference type="ARBA" id="ARBA00012513"/>
    </source>
</evidence>
<evidence type="ECO:0000256" key="10">
    <source>
        <dbReference type="PROSITE-ProRule" id="PRU10141"/>
    </source>
</evidence>
<feature type="coiled-coil region" evidence="11">
    <location>
        <begin position="492"/>
        <end position="526"/>
    </location>
</feature>
<dbReference type="Pfam" id="PF00069">
    <property type="entry name" value="Pkinase"/>
    <property type="match status" value="1"/>
</dbReference>
<comment type="similarity">
    <text evidence="1">Belongs to the protein kinase superfamily. NEK Ser/Thr protein kinase family. NIMA subfamily.</text>
</comment>
<keyword evidence="7 10" id="KW-0067">ATP-binding</keyword>
<dbReference type="SMART" id="SM00220">
    <property type="entry name" value="S_TKc"/>
    <property type="match status" value="1"/>
</dbReference>
<dbReference type="EC" id="2.7.11.1" evidence="2"/>
<dbReference type="VEuPathDB" id="CryptoDB:Vbra_21633"/>
<feature type="compositionally biased region" description="Basic and acidic residues" evidence="12">
    <location>
        <begin position="748"/>
        <end position="759"/>
    </location>
</feature>
<dbReference type="FunFam" id="3.30.200.20:FF:000097">
    <property type="entry name" value="Probable serine/threonine-protein kinase nek1"/>
    <property type="match status" value="1"/>
</dbReference>
<feature type="region of interest" description="Disordered" evidence="12">
    <location>
        <begin position="526"/>
        <end position="775"/>
    </location>
</feature>
<dbReference type="PROSITE" id="PS00107">
    <property type="entry name" value="PROTEIN_KINASE_ATP"/>
    <property type="match status" value="1"/>
</dbReference>
<evidence type="ECO:0000256" key="4">
    <source>
        <dbReference type="ARBA" id="ARBA00022679"/>
    </source>
</evidence>
<evidence type="ECO:0000256" key="5">
    <source>
        <dbReference type="ARBA" id="ARBA00022741"/>
    </source>
</evidence>
<dbReference type="InterPro" id="IPR051131">
    <property type="entry name" value="NEK_Ser/Thr_kinase_NIMA"/>
</dbReference>
<evidence type="ECO:0000259" key="13">
    <source>
        <dbReference type="PROSITE" id="PS50011"/>
    </source>
</evidence>
<evidence type="ECO:0000313" key="15">
    <source>
        <dbReference type="Proteomes" id="UP000041254"/>
    </source>
</evidence>
<feature type="region of interest" description="Disordered" evidence="12">
    <location>
        <begin position="1011"/>
        <end position="1059"/>
    </location>
</feature>
<feature type="compositionally biased region" description="Acidic residues" evidence="12">
    <location>
        <begin position="798"/>
        <end position="823"/>
    </location>
</feature>
<evidence type="ECO:0000256" key="11">
    <source>
        <dbReference type="SAM" id="Coils"/>
    </source>
</evidence>
<keyword evidence="15" id="KW-1185">Reference proteome</keyword>
<dbReference type="InParanoid" id="A0A0G4FRQ7"/>
<dbReference type="STRING" id="1169540.A0A0G4FRQ7"/>
<feature type="compositionally biased region" description="Low complexity" evidence="12">
    <location>
        <begin position="545"/>
        <end position="559"/>
    </location>
</feature>
<feature type="compositionally biased region" description="Basic and acidic residues" evidence="12">
    <location>
        <begin position="662"/>
        <end position="675"/>
    </location>
</feature>
<dbReference type="InterPro" id="IPR017441">
    <property type="entry name" value="Protein_kinase_ATP_BS"/>
</dbReference>
<comment type="catalytic activity">
    <reaction evidence="8">
        <text>L-threonyl-[protein] + ATP = O-phospho-L-threonyl-[protein] + ADP + H(+)</text>
        <dbReference type="Rhea" id="RHEA:46608"/>
        <dbReference type="Rhea" id="RHEA-COMP:11060"/>
        <dbReference type="Rhea" id="RHEA-COMP:11605"/>
        <dbReference type="ChEBI" id="CHEBI:15378"/>
        <dbReference type="ChEBI" id="CHEBI:30013"/>
        <dbReference type="ChEBI" id="CHEBI:30616"/>
        <dbReference type="ChEBI" id="CHEBI:61977"/>
        <dbReference type="ChEBI" id="CHEBI:456216"/>
        <dbReference type="EC" id="2.7.11.1"/>
    </reaction>
</comment>
<dbReference type="PROSITE" id="PS00108">
    <property type="entry name" value="PROTEIN_KINASE_ST"/>
    <property type="match status" value="1"/>
</dbReference>
<keyword evidence="3" id="KW-0723">Serine/threonine-protein kinase</keyword>
<proteinExistence type="inferred from homology"/>
<keyword evidence="5 10" id="KW-0547">Nucleotide-binding</keyword>
<dbReference type="AlphaFoldDB" id="A0A0G4FRQ7"/>
<feature type="compositionally biased region" description="Basic and acidic residues" evidence="12">
    <location>
        <begin position="582"/>
        <end position="614"/>
    </location>
</feature>
<evidence type="ECO:0000256" key="1">
    <source>
        <dbReference type="ARBA" id="ARBA00010886"/>
    </source>
</evidence>
<feature type="domain" description="Protein kinase" evidence="13">
    <location>
        <begin position="6"/>
        <end position="296"/>
    </location>
</feature>
<keyword evidence="6" id="KW-0418">Kinase</keyword>